<dbReference type="Pfam" id="PF05970">
    <property type="entry name" value="PIF1"/>
    <property type="match status" value="1"/>
</dbReference>
<dbReference type="Gene3D" id="3.40.50.300">
    <property type="entry name" value="P-loop containing nucleotide triphosphate hydrolases"/>
    <property type="match status" value="2"/>
</dbReference>
<dbReference type="AlphaFoldDB" id="A0A6S6WCA8"/>
<dbReference type="InterPro" id="IPR010285">
    <property type="entry name" value="DNA_helicase_pif1-like_DEAD"/>
</dbReference>
<dbReference type="InterPro" id="IPR003593">
    <property type="entry name" value="AAA+_ATPase"/>
</dbReference>
<gene>
    <name evidence="4" type="ORF">PTTW11_09383</name>
</gene>
<organism evidence="4 5">
    <name type="scientific">Pyrenophora teres f. teres</name>
    <dbReference type="NCBI Taxonomy" id="97479"/>
    <lineage>
        <taxon>Eukaryota</taxon>
        <taxon>Fungi</taxon>
        <taxon>Dikarya</taxon>
        <taxon>Ascomycota</taxon>
        <taxon>Pezizomycotina</taxon>
        <taxon>Dothideomycetes</taxon>
        <taxon>Pleosporomycetidae</taxon>
        <taxon>Pleosporales</taxon>
        <taxon>Pleosporineae</taxon>
        <taxon>Pleosporaceae</taxon>
        <taxon>Pyrenophora</taxon>
    </lineage>
</organism>
<dbReference type="GO" id="GO:0006281">
    <property type="term" value="P:DNA repair"/>
    <property type="evidence" value="ECO:0007669"/>
    <property type="project" value="UniProtKB-KW"/>
</dbReference>
<feature type="compositionally biased region" description="Low complexity" evidence="2">
    <location>
        <begin position="155"/>
        <end position="166"/>
    </location>
</feature>
<keyword evidence="1" id="KW-0378">Hydrolase</keyword>
<dbReference type="InterPro" id="IPR011320">
    <property type="entry name" value="RNase_H1_N"/>
</dbReference>
<evidence type="ECO:0000256" key="2">
    <source>
        <dbReference type="SAM" id="MobiDB-lite"/>
    </source>
</evidence>
<feature type="region of interest" description="Disordered" evidence="2">
    <location>
        <begin position="153"/>
        <end position="174"/>
    </location>
</feature>
<accession>A0A6S6WCA8</accession>
<dbReference type="Pfam" id="PF01693">
    <property type="entry name" value="Cauli_VI"/>
    <property type="match status" value="1"/>
</dbReference>
<keyword evidence="1" id="KW-0227">DNA damage</keyword>
<dbReference type="GO" id="GO:0016787">
    <property type="term" value="F:hydrolase activity"/>
    <property type="evidence" value="ECO:0007669"/>
    <property type="project" value="UniProtKB-KW"/>
</dbReference>
<dbReference type="Gene3D" id="3.40.970.10">
    <property type="entry name" value="Ribonuclease H1, N-terminal domain"/>
    <property type="match status" value="1"/>
</dbReference>
<reference evidence="4" key="1">
    <citation type="submission" date="2021-02" db="EMBL/GenBank/DDBJ databases">
        <authorList>
            <person name="Syme A R."/>
            <person name="Syme A R."/>
            <person name="Moolhuijzen P."/>
        </authorList>
    </citation>
    <scope>NUCLEOTIDE SEQUENCE</scope>
    <source>
        <strain evidence="4">W1-1</strain>
    </source>
</reference>
<dbReference type="InterPro" id="IPR027417">
    <property type="entry name" value="P-loop_NTPase"/>
</dbReference>
<name>A0A6S6WCA8_9PLEO</name>
<keyword evidence="1" id="KW-0067">ATP-binding</keyword>
<comment type="similarity">
    <text evidence="1">Belongs to the helicase family.</text>
</comment>
<dbReference type="InterPro" id="IPR051055">
    <property type="entry name" value="PIF1_helicase"/>
</dbReference>
<keyword evidence="1" id="KW-0234">DNA repair</keyword>
<sequence>MTMARSTPKRKVEEEHRATYDKRPRTTTPFISGSRISALGTQDDPFEIESSPEPEDPEQNTKLPRSMLPVKEWGLPVDLSGGRPYYAIVGHVPGIYTGNWKDIEGTQLKGYKGNRTKKFKTVDDAWEFLEEHRHLVEQALNRESGRAYLASIGKAPSARPQPRPSADIAHHPSLLPSSTYTQFQPYSEQSATPESDDESLTPKIAFQRPNSSLNGLQPRTNNNITAASEVTLDPEQQRVVNLIMAGHNVFYTGPAGCGKSAILRVFKKRLEEQKKIIFVTAPTNIAALAIGGQTTYSYAGWHMEIGKEPLPSLKRRVMRGRQKELFRNTDVLVIDEISMVESNFFGRLSEVMKSARENEKAFGGAQIIVTGDFCQLAPVKPFKYCFTCGAENEPNEPRNPTEYVCGKCRHVFYDVDKWAFRGQAWKECNFINVNLMRIHRQDDPFFRCILNRIRLDGIIQPEHKEILLNHESETEGAIEIATHKTLVAKQNKKKIDELPGTAIEYRCKDFFLWKDDHREDKSLEKYLQRGSRGQLYHLKDHRYEAELELKQDMRVVLLNNLAPGLGLVNGSQGSIIGFELYDLEKLPKKDVPLTGPHARYCEEEIKRFGERNEFRPWPVVRFDNGLTETIYADCSATERGVSEPFSLLSRTQIPLMAGYSVTIHKAQGMTLDKVKVDLAKSFETEQPYVALSRAKSLHGLTVLSLPDYGFGGRNREVKEFLDSFPKYSD</sequence>
<evidence type="ECO:0000256" key="1">
    <source>
        <dbReference type="RuleBase" id="RU363044"/>
    </source>
</evidence>
<dbReference type="PANTHER" id="PTHR47642">
    <property type="entry name" value="ATP-DEPENDENT DNA HELICASE"/>
    <property type="match status" value="1"/>
</dbReference>
<dbReference type="EC" id="5.6.2.3" evidence="1"/>
<feature type="domain" description="AAA+ ATPase" evidence="3">
    <location>
        <begin position="245"/>
        <end position="396"/>
    </location>
</feature>
<evidence type="ECO:0000313" key="4">
    <source>
        <dbReference type="EMBL" id="CAE7205652.1"/>
    </source>
</evidence>
<proteinExistence type="inferred from homology"/>
<dbReference type="EMBL" id="HG992985">
    <property type="protein sequence ID" value="CAE7205652.1"/>
    <property type="molecule type" value="Genomic_DNA"/>
</dbReference>
<comment type="catalytic activity">
    <reaction evidence="1">
        <text>ATP + H2O = ADP + phosphate + H(+)</text>
        <dbReference type="Rhea" id="RHEA:13065"/>
        <dbReference type="ChEBI" id="CHEBI:15377"/>
        <dbReference type="ChEBI" id="CHEBI:15378"/>
        <dbReference type="ChEBI" id="CHEBI:30616"/>
        <dbReference type="ChEBI" id="CHEBI:43474"/>
        <dbReference type="ChEBI" id="CHEBI:456216"/>
        <dbReference type="EC" id="5.6.2.3"/>
    </reaction>
</comment>
<keyword evidence="1 4" id="KW-0347">Helicase</keyword>
<dbReference type="GO" id="GO:0005524">
    <property type="term" value="F:ATP binding"/>
    <property type="evidence" value="ECO:0007669"/>
    <property type="project" value="UniProtKB-KW"/>
</dbReference>
<dbReference type="Proteomes" id="UP000472372">
    <property type="component" value="Chromosome 9"/>
</dbReference>
<dbReference type="GO" id="GO:0000723">
    <property type="term" value="P:telomere maintenance"/>
    <property type="evidence" value="ECO:0007669"/>
    <property type="project" value="InterPro"/>
</dbReference>
<feature type="compositionally biased region" description="Basic and acidic residues" evidence="2">
    <location>
        <begin position="10"/>
        <end position="24"/>
    </location>
</feature>
<evidence type="ECO:0000259" key="3">
    <source>
        <dbReference type="SMART" id="SM00382"/>
    </source>
</evidence>
<dbReference type="GO" id="GO:0043139">
    <property type="term" value="F:5'-3' DNA helicase activity"/>
    <property type="evidence" value="ECO:0007669"/>
    <property type="project" value="UniProtKB-EC"/>
</dbReference>
<dbReference type="CDD" id="cd18809">
    <property type="entry name" value="SF1_C_RecD"/>
    <property type="match status" value="1"/>
</dbReference>
<feature type="region of interest" description="Disordered" evidence="2">
    <location>
        <begin position="1"/>
        <end position="65"/>
    </location>
</feature>
<dbReference type="InterPro" id="IPR037056">
    <property type="entry name" value="RNase_H1_N_sf"/>
</dbReference>
<dbReference type="PANTHER" id="PTHR47642:SF7">
    <property type="entry name" value="ATP-DEPENDENT DNA HELICASE PIF1"/>
    <property type="match status" value="1"/>
</dbReference>
<feature type="compositionally biased region" description="Polar residues" evidence="2">
    <location>
        <begin position="26"/>
        <end position="35"/>
    </location>
</feature>
<keyword evidence="1" id="KW-0547">Nucleotide-binding</keyword>
<comment type="cofactor">
    <cofactor evidence="1">
        <name>Mg(2+)</name>
        <dbReference type="ChEBI" id="CHEBI:18420"/>
    </cofactor>
</comment>
<dbReference type="SMART" id="SM00382">
    <property type="entry name" value="AAA"/>
    <property type="match status" value="1"/>
</dbReference>
<evidence type="ECO:0000313" key="5">
    <source>
        <dbReference type="Proteomes" id="UP000472372"/>
    </source>
</evidence>
<protein>
    <recommendedName>
        <fullName evidence="1">ATP-dependent DNA helicase</fullName>
        <ecNumber evidence="1">5.6.2.3</ecNumber>
    </recommendedName>
</protein>
<keyword evidence="1" id="KW-0233">DNA recombination</keyword>
<dbReference type="GO" id="GO:0006310">
    <property type="term" value="P:DNA recombination"/>
    <property type="evidence" value="ECO:0007669"/>
    <property type="project" value="UniProtKB-KW"/>
</dbReference>
<dbReference type="SUPFAM" id="SSF52540">
    <property type="entry name" value="P-loop containing nucleoside triphosphate hydrolases"/>
    <property type="match status" value="2"/>
</dbReference>
<feature type="compositionally biased region" description="Acidic residues" evidence="2">
    <location>
        <begin position="44"/>
        <end position="58"/>
    </location>
</feature>